<reference evidence="2 3" key="1">
    <citation type="submission" date="2020-02" db="EMBL/GenBank/DDBJ databases">
        <title>Genome sequence of strain CCNWXJ40-4.</title>
        <authorList>
            <person name="Gao J."/>
            <person name="Sun J."/>
        </authorList>
    </citation>
    <scope>NUCLEOTIDE SEQUENCE [LARGE SCALE GENOMIC DNA]</scope>
    <source>
        <strain evidence="2 3">CCNWXJ 40-4</strain>
    </source>
</reference>
<evidence type="ECO:0000259" key="1">
    <source>
        <dbReference type="Pfam" id="PF16976"/>
    </source>
</evidence>
<sequence length="298" mass="30547">MIGIAAVFGAVSIFAADLWIKSEASARTTEAAAPLPAAPEVEFNTIVVATEPLRFGMPVDRAQLREIPWPQEALPQGSFSTIDALLAEGSRVVLSPIEINEPLLLAKLSGPNGRATLSNLLSPGMRAVTIRTDEIAGVGGFVTPGDRVDVVLTRDAGAITEVQKNAEGAAGSTITTEIVVENAKVLTVGQGADTRQTSPQIVESVTIEVDGEGAQKVALARTVGTLSLSLRSSSQGGASLDGVTTISAFGGSVAAGVAEAAGALFEAAAEEPEGPKFTTVIVTRGTEPQSYQVVSPDE</sequence>
<organism evidence="2 3">
    <name type="scientific">Allomesorhizobium camelthorni</name>
    <dbReference type="NCBI Taxonomy" id="475069"/>
    <lineage>
        <taxon>Bacteria</taxon>
        <taxon>Pseudomonadati</taxon>
        <taxon>Pseudomonadota</taxon>
        <taxon>Alphaproteobacteria</taxon>
        <taxon>Hyphomicrobiales</taxon>
        <taxon>Phyllobacteriaceae</taxon>
        <taxon>Allomesorhizobium</taxon>
    </lineage>
</organism>
<dbReference type="EMBL" id="JAAKZF010000009">
    <property type="protein sequence ID" value="NGO51427.1"/>
    <property type="molecule type" value="Genomic_DNA"/>
</dbReference>
<proteinExistence type="predicted"/>
<protein>
    <submittedName>
        <fullName evidence="2">Flp pilus assembly protein CpaB</fullName>
    </submittedName>
</protein>
<dbReference type="Proteomes" id="UP001642900">
    <property type="component" value="Unassembled WGS sequence"/>
</dbReference>
<gene>
    <name evidence="2" type="primary">cpaB</name>
    <name evidence="2" type="ORF">G6N73_09580</name>
</gene>
<comment type="caution">
    <text evidence="2">The sequence shown here is derived from an EMBL/GenBank/DDBJ whole genome shotgun (WGS) entry which is preliminary data.</text>
</comment>
<dbReference type="CDD" id="cd11614">
    <property type="entry name" value="SAF_CpaB_FlgA_like"/>
    <property type="match status" value="1"/>
</dbReference>
<name>A0A6G4WBC5_9HYPH</name>
<keyword evidence="3" id="KW-1185">Reference proteome</keyword>
<dbReference type="RefSeq" id="WP_165026772.1">
    <property type="nucleotide sequence ID" value="NZ_JAAKZF010000009.1"/>
</dbReference>
<dbReference type="Pfam" id="PF16976">
    <property type="entry name" value="RcpC"/>
    <property type="match status" value="1"/>
</dbReference>
<feature type="domain" description="Flp pilus assembly protein RcpC/CpaB" evidence="1">
    <location>
        <begin position="116"/>
        <end position="231"/>
    </location>
</feature>
<dbReference type="InterPro" id="IPR031571">
    <property type="entry name" value="RcpC_dom"/>
</dbReference>
<dbReference type="AlphaFoldDB" id="A0A6G4WBC5"/>
<dbReference type="NCBIfam" id="TIGR03177">
    <property type="entry name" value="pilus_cpaB"/>
    <property type="match status" value="1"/>
</dbReference>
<dbReference type="InterPro" id="IPR017592">
    <property type="entry name" value="Pilus_assmbl_Flp-typ_CpaB"/>
</dbReference>
<evidence type="ECO:0000313" key="3">
    <source>
        <dbReference type="Proteomes" id="UP001642900"/>
    </source>
</evidence>
<accession>A0A6G4WBC5</accession>
<evidence type="ECO:0000313" key="2">
    <source>
        <dbReference type="EMBL" id="NGO51427.1"/>
    </source>
</evidence>